<dbReference type="SMART" id="SM01130">
    <property type="entry name" value="DHDPS"/>
    <property type="match status" value="1"/>
</dbReference>
<keyword evidence="2" id="KW-0456">Lyase</keyword>
<dbReference type="InterPro" id="IPR013785">
    <property type="entry name" value="Aldolase_TIM"/>
</dbReference>
<protein>
    <submittedName>
        <fullName evidence="3">Dihydrodipicolinate synthase family protein</fullName>
    </submittedName>
</protein>
<dbReference type="Gene3D" id="3.20.20.70">
    <property type="entry name" value="Aldolase class I"/>
    <property type="match status" value="1"/>
</dbReference>
<evidence type="ECO:0000256" key="2">
    <source>
        <dbReference type="ARBA" id="ARBA00023239"/>
    </source>
</evidence>
<dbReference type="CDD" id="cd00408">
    <property type="entry name" value="DHDPS-like"/>
    <property type="match status" value="1"/>
</dbReference>
<evidence type="ECO:0000313" key="4">
    <source>
        <dbReference type="Proteomes" id="UP000315400"/>
    </source>
</evidence>
<dbReference type="InterPro" id="IPR002220">
    <property type="entry name" value="DapA-like"/>
</dbReference>
<dbReference type="Pfam" id="PF00701">
    <property type="entry name" value="DHDPS"/>
    <property type="match status" value="1"/>
</dbReference>
<evidence type="ECO:0000256" key="1">
    <source>
        <dbReference type="ARBA" id="ARBA00007592"/>
    </source>
</evidence>
<proteinExistence type="inferred from homology"/>
<comment type="similarity">
    <text evidence="1">Belongs to the DapA family.</text>
</comment>
<dbReference type="GO" id="GO:0008840">
    <property type="term" value="F:4-hydroxy-tetrahydrodipicolinate synthase activity"/>
    <property type="evidence" value="ECO:0007669"/>
    <property type="project" value="TreeGrafter"/>
</dbReference>
<dbReference type="AlphaFoldDB" id="A0A540VNA2"/>
<accession>A0A540VNA2</accession>
<gene>
    <name evidence="3" type="ORF">FKY71_14845</name>
</gene>
<organism evidence="3 4">
    <name type="scientific">Spiribacter salinus</name>
    <dbReference type="NCBI Taxonomy" id="1335746"/>
    <lineage>
        <taxon>Bacteria</taxon>
        <taxon>Pseudomonadati</taxon>
        <taxon>Pseudomonadota</taxon>
        <taxon>Gammaproteobacteria</taxon>
        <taxon>Chromatiales</taxon>
        <taxon>Ectothiorhodospiraceae</taxon>
        <taxon>Spiribacter</taxon>
    </lineage>
</organism>
<dbReference type="PANTHER" id="PTHR12128">
    <property type="entry name" value="DIHYDRODIPICOLINATE SYNTHASE"/>
    <property type="match status" value="1"/>
</dbReference>
<evidence type="ECO:0000313" key="3">
    <source>
        <dbReference type="EMBL" id="TQE98247.1"/>
    </source>
</evidence>
<reference evidence="3 4" key="1">
    <citation type="submission" date="2019-06" db="EMBL/GenBank/DDBJ databases">
        <title>Metagenome assembled Genome of Spiribacter salinus SL48-SHIP from the microbial mat of Salt Lake 48 (Novosibirsk region, Russia).</title>
        <authorList>
            <person name="Shipova A."/>
            <person name="Rozanov A.S."/>
            <person name="Bryanskaya A.V."/>
            <person name="Peltek S.E."/>
        </authorList>
    </citation>
    <scope>NUCLEOTIDE SEQUENCE [LARGE SCALE GENOMIC DNA]</scope>
    <source>
        <strain evidence="3">SL48-SHIP-2</strain>
    </source>
</reference>
<dbReference type="EMBL" id="VIFK01000244">
    <property type="protein sequence ID" value="TQE98247.1"/>
    <property type="molecule type" value="Genomic_DNA"/>
</dbReference>
<sequence>MTTRYDELRTRIRGPVYSIVTPFREDEEVDWDVLSGYIDLIYERGGRIFYAMAYNSRYSQLTDGEIKELNAFVIQRVKEKNPENICIVGDPIHCSTRTSIEFAQHAEAAGADLISLLFREKLFFEDQVVAHFQRVAEASGIGILVHEMPFLSGLNGQPVNWPISLLKRVADIPSVIAIKEDAKDDAYTREVLGTVRERMAIILSGGGKRQWLRFTDAGAGAWLNGIGVFEPALAQRFWEACQGGDQNRIKRIIQEIEVPFFEQCVGRFGWHLAIKSAMEARAVMARTERMPMMGLSQAEHDQVADVINKLPIDELAGLNDV</sequence>
<comment type="caution">
    <text evidence="3">The sequence shown here is derived from an EMBL/GenBank/DDBJ whole genome shotgun (WGS) entry which is preliminary data.</text>
</comment>
<name>A0A540VNA2_9GAMM</name>
<dbReference type="SUPFAM" id="SSF51569">
    <property type="entry name" value="Aldolase"/>
    <property type="match status" value="1"/>
</dbReference>
<dbReference type="PANTHER" id="PTHR12128:SF66">
    <property type="entry name" value="4-HYDROXY-2-OXOGLUTARATE ALDOLASE, MITOCHONDRIAL"/>
    <property type="match status" value="1"/>
</dbReference>
<dbReference type="Proteomes" id="UP000315400">
    <property type="component" value="Unassembled WGS sequence"/>
</dbReference>